<keyword evidence="3 5" id="KW-0238">DNA-binding</keyword>
<dbReference type="GO" id="GO:0006310">
    <property type="term" value="P:DNA recombination"/>
    <property type="evidence" value="ECO:0007669"/>
    <property type="project" value="UniProtKB-KW"/>
</dbReference>
<evidence type="ECO:0000256" key="2">
    <source>
        <dbReference type="ARBA" id="ARBA00022908"/>
    </source>
</evidence>
<dbReference type="GO" id="GO:0015074">
    <property type="term" value="P:DNA integration"/>
    <property type="evidence" value="ECO:0007669"/>
    <property type="project" value="UniProtKB-KW"/>
</dbReference>
<gene>
    <name evidence="8" type="ORF">DCP95_10290</name>
</gene>
<keyword evidence="2" id="KW-0229">DNA integration</keyword>
<dbReference type="PROSITE" id="PS51900">
    <property type="entry name" value="CB"/>
    <property type="match status" value="1"/>
</dbReference>
<dbReference type="Proteomes" id="UP000257479">
    <property type="component" value="Unassembled WGS sequence"/>
</dbReference>
<dbReference type="InterPro" id="IPR010998">
    <property type="entry name" value="Integrase_recombinase_N"/>
</dbReference>
<dbReference type="Pfam" id="PF26003">
    <property type="entry name" value="Integrase_N_phage"/>
    <property type="match status" value="1"/>
</dbReference>
<evidence type="ECO:0000259" key="6">
    <source>
        <dbReference type="PROSITE" id="PS51898"/>
    </source>
</evidence>
<dbReference type="InterPro" id="IPR011010">
    <property type="entry name" value="DNA_brk_join_enz"/>
</dbReference>
<dbReference type="AlphaFoldDB" id="A0A3C1KEY8"/>
<dbReference type="PANTHER" id="PTHR30629">
    <property type="entry name" value="PROPHAGE INTEGRASE"/>
    <property type="match status" value="1"/>
</dbReference>
<dbReference type="Gene3D" id="1.10.150.130">
    <property type="match status" value="1"/>
</dbReference>
<evidence type="ECO:0000313" key="8">
    <source>
        <dbReference type="EMBL" id="HAN24944.1"/>
    </source>
</evidence>
<dbReference type="PROSITE" id="PS51898">
    <property type="entry name" value="TYR_RECOMBINASE"/>
    <property type="match status" value="1"/>
</dbReference>
<dbReference type="Gene3D" id="1.10.443.10">
    <property type="entry name" value="Intergrase catalytic core"/>
    <property type="match status" value="1"/>
</dbReference>
<evidence type="ECO:0000313" key="9">
    <source>
        <dbReference type="Proteomes" id="UP000257479"/>
    </source>
</evidence>
<dbReference type="InterPro" id="IPR002104">
    <property type="entry name" value="Integrase_catalytic"/>
</dbReference>
<protein>
    <submittedName>
        <fullName evidence="8">Site-specific integrase</fullName>
    </submittedName>
</protein>
<evidence type="ECO:0000256" key="4">
    <source>
        <dbReference type="ARBA" id="ARBA00023172"/>
    </source>
</evidence>
<dbReference type="SUPFAM" id="SSF56349">
    <property type="entry name" value="DNA breaking-rejoining enzymes"/>
    <property type="match status" value="1"/>
</dbReference>
<comment type="caution">
    <text evidence="8">The sequence shown here is derived from an EMBL/GenBank/DDBJ whole genome shotgun (WGS) entry which is preliminary data.</text>
</comment>
<dbReference type="Pfam" id="PF00589">
    <property type="entry name" value="Phage_integrase"/>
    <property type="match status" value="1"/>
</dbReference>
<reference evidence="8 9" key="1">
    <citation type="journal article" date="2018" name="Nat. Biotechnol.">
        <title>A standardized bacterial taxonomy based on genome phylogeny substantially revises the tree of life.</title>
        <authorList>
            <person name="Parks D.H."/>
            <person name="Chuvochina M."/>
            <person name="Waite D.W."/>
            <person name="Rinke C."/>
            <person name="Skarshewski A."/>
            <person name="Chaumeil P.A."/>
            <person name="Hugenholtz P."/>
        </authorList>
    </citation>
    <scope>NUCLEOTIDE SEQUENCE [LARGE SCALE GENOMIC DNA]</scope>
    <source>
        <strain evidence="8">UBA9152</strain>
    </source>
</reference>
<dbReference type="InterPro" id="IPR050808">
    <property type="entry name" value="Phage_Integrase"/>
</dbReference>
<dbReference type="InterPro" id="IPR013762">
    <property type="entry name" value="Integrase-like_cat_sf"/>
</dbReference>
<dbReference type="GO" id="GO:0003677">
    <property type="term" value="F:DNA binding"/>
    <property type="evidence" value="ECO:0007669"/>
    <property type="project" value="UniProtKB-UniRule"/>
</dbReference>
<feature type="domain" description="Tyr recombinase" evidence="6">
    <location>
        <begin position="196"/>
        <end position="402"/>
    </location>
</feature>
<evidence type="ECO:0000256" key="3">
    <source>
        <dbReference type="ARBA" id="ARBA00023125"/>
    </source>
</evidence>
<dbReference type="EMBL" id="DMNG01000173">
    <property type="protein sequence ID" value="HAN24944.1"/>
    <property type="molecule type" value="Genomic_DNA"/>
</dbReference>
<sequence>MSHMPSPARRSPESWGAIRKLPSGRFQASYLGPDGQRWTARTDAGGALTFDSKTRAREWLTKTRAEIQRGTWVSPTDRAVDAERARQQAPIPNFGKFAAAWVEQRRSGSGQPLRPKTATEYRRQLAGGLAELADSALADITPARVRDWHARRAAVAPTAAGAEARLLRAILNTAVTDGIITSNAVAGALTRTTTGTPHRPPTHDELAAILNAIEPRFKVAILLAAYGALRISEWRALRRSDLAQDKDRYLVTVARQAQHIAGAWVVGPPKSAEGRRVVALPAGLSRLVEAHLSTHVSAAPDALLFPPARGVGFLHDRQFADAWNVARDAAGVRRPILDADGEPTGKFQSDVREHDLRAFAATLHAQSGATLRETMSFLGHSTTAAALAYQHAADDRLREIADRMTLPVLT</sequence>
<evidence type="ECO:0000259" key="7">
    <source>
        <dbReference type="PROSITE" id="PS51900"/>
    </source>
</evidence>
<proteinExistence type="inferred from homology"/>
<comment type="similarity">
    <text evidence="1">Belongs to the 'phage' integrase family.</text>
</comment>
<dbReference type="InterPro" id="IPR058717">
    <property type="entry name" value="Phage_L5_Integrase_N"/>
</dbReference>
<keyword evidence="4" id="KW-0233">DNA recombination</keyword>
<dbReference type="InterPro" id="IPR044068">
    <property type="entry name" value="CB"/>
</dbReference>
<dbReference type="PANTHER" id="PTHR30629:SF2">
    <property type="entry name" value="PROPHAGE INTEGRASE INTS-RELATED"/>
    <property type="match status" value="1"/>
</dbReference>
<organism evidence="8 9">
    <name type="scientific">Microbacterium ginsengisoli</name>
    <dbReference type="NCBI Taxonomy" id="400772"/>
    <lineage>
        <taxon>Bacteria</taxon>
        <taxon>Bacillati</taxon>
        <taxon>Actinomycetota</taxon>
        <taxon>Actinomycetes</taxon>
        <taxon>Micrococcales</taxon>
        <taxon>Microbacteriaceae</taxon>
        <taxon>Microbacterium</taxon>
    </lineage>
</organism>
<name>A0A3C1KEY8_9MICO</name>
<feature type="domain" description="Core-binding (CB)" evidence="7">
    <location>
        <begin position="92"/>
        <end position="175"/>
    </location>
</feature>
<evidence type="ECO:0000256" key="1">
    <source>
        <dbReference type="ARBA" id="ARBA00008857"/>
    </source>
</evidence>
<accession>A0A3C1KEY8</accession>
<evidence type="ECO:0000256" key="5">
    <source>
        <dbReference type="PROSITE-ProRule" id="PRU01248"/>
    </source>
</evidence>